<evidence type="ECO:0008006" key="5">
    <source>
        <dbReference type="Google" id="ProtNLM"/>
    </source>
</evidence>
<comment type="caution">
    <text evidence="3">The sequence shown here is derived from an EMBL/GenBank/DDBJ whole genome shotgun (WGS) entry which is preliminary data.</text>
</comment>
<dbReference type="InterPro" id="IPR012902">
    <property type="entry name" value="N_methyl_site"/>
</dbReference>
<reference evidence="3 4" key="1">
    <citation type="journal article" date="2016" name="Nat. Commun.">
        <title>Thousands of microbial genomes shed light on interconnected biogeochemical processes in an aquifer system.</title>
        <authorList>
            <person name="Anantharaman K."/>
            <person name="Brown C.T."/>
            <person name="Hug L.A."/>
            <person name="Sharon I."/>
            <person name="Castelle C.J."/>
            <person name="Probst A.J."/>
            <person name="Thomas B.C."/>
            <person name="Singh A."/>
            <person name="Wilkins M.J."/>
            <person name="Karaoz U."/>
            <person name="Brodie E.L."/>
            <person name="Williams K.H."/>
            <person name="Hubbard S.S."/>
            <person name="Banfield J.F."/>
        </authorList>
    </citation>
    <scope>NUCLEOTIDE SEQUENCE [LARGE SCALE GENOMIC DNA]</scope>
</reference>
<protein>
    <recommendedName>
        <fullName evidence="5">Prepilin-type N-terminal cleavage/methylation domain-containing protein</fullName>
    </recommendedName>
</protein>
<keyword evidence="2" id="KW-1133">Transmembrane helix</keyword>
<name>A0A1F4ZBV0_9BACT</name>
<gene>
    <name evidence="3" type="ORF">A2989_03720</name>
</gene>
<dbReference type="AlphaFoldDB" id="A0A1F4ZBV0"/>
<dbReference type="EMBL" id="MEXN01000005">
    <property type="protein sequence ID" value="OGD03763.1"/>
    <property type="molecule type" value="Genomic_DNA"/>
</dbReference>
<keyword evidence="2" id="KW-0472">Membrane</keyword>
<dbReference type="NCBIfam" id="TIGR02532">
    <property type="entry name" value="IV_pilin_GFxxxE"/>
    <property type="match status" value="1"/>
</dbReference>
<evidence type="ECO:0000313" key="4">
    <source>
        <dbReference type="Proteomes" id="UP000177080"/>
    </source>
</evidence>
<feature type="transmembrane region" description="Helical" evidence="2">
    <location>
        <begin position="7"/>
        <end position="25"/>
    </location>
</feature>
<feature type="compositionally biased region" description="Low complexity" evidence="1">
    <location>
        <begin position="170"/>
        <end position="189"/>
    </location>
</feature>
<evidence type="ECO:0000313" key="3">
    <source>
        <dbReference type="EMBL" id="OGD03763.1"/>
    </source>
</evidence>
<dbReference type="SUPFAM" id="SSF54523">
    <property type="entry name" value="Pili subunits"/>
    <property type="match status" value="1"/>
</dbReference>
<dbReference type="STRING" id="1797259.A2989_03720"/>
<sequence>MTKGFTLVEVILAMGLSVILLGFGASTFQSTVRRQAVDQTAERINQVLQEAKTNAQAGKKDCAVCGCTGASTDLALEGWEVTMTTSSYTLSGKCGTTYFYTSGVQPLPGGIVVSYNPGNSVMFKPLGQGTNLAANYSVVVYQPGVAARGFSVTTGGEIKPPVPTPIPTGAVATATPSSPTATPATSTSTPVPPLPTSTPPAPTPTPTTSAAIVKAITFEGGTIVNAANGVDSTVGTVDLETTSPLKGTYSATPVNSGVAYMVENFSPAVSDVYVSFYLRVNTLPTTNATMFDLRDTGTARKGMLQVTTASKLRLSNNGSVVGSDSPALTPGTIYRVGIHEKVGSGNGILEAFVVAGEVAFGGPFAASSTQTFTASISRVTVGPTVNNIGITVDDIRIGSGVMP</sequence>
<keyword evidence="2" id="KW-0812">Transmembrane</keyword>
<accession>A0A1F4ZBV0</accession>
<dbReference type="InterPro" id="IPR045584">
    <property type="entry name" value="Pilin-like"/>
</dbReference>
<proteinExistence type="predicted"/>
<feature type="compositionally biased region" description="Pro residues" evidence="1">
    <location>
        <begin position="190"/>
        <end position="205"/>
    </location>
</feature>
<organism evidence="3 4">
    <name type="scientific">Candidatus Amesbacteria bacterium RIFCSPLOWO2_01_FULL_48_25</name>
    <dbReference type="NCBI Taxonomy" id="1797259"/>
    <lineage>
        <taxon>Bacteria</taxon>
        <taxon>Candidatus Amesiibacteriota</taxon>
    </lineage>
</organism>
<evidence type="ECO:0000256" key="2">
    <source>
        <dbReference type="SAM" id="Phobius"/>
    </source>
</evidence>
<dbReference type="Proteomes" id="UP000177080">
    <property type="component" value="Unassembled WGS sequence"/>
</dbReference>
<feature type="region of interest" description="Disordered" evidence="1">
    <location>
        <begin position="170"/>
        <end position="206"/>
    </location>
</feature>
<evidence type="ECO:0000256" key="1">
    <source>
        <dbReference type="SAM" id="MobiDB-lite"/>
    </source>
</evidence>